<name>A0A1D7UTJ3_9LEPT</name>
<evidence type="ECO:0000313" key="2">
    <source>
        <dbReference type="Proteomes" id="UP000094197"/>
    </source>
</evidence>
<dbReference type="EMBL" id="CP015217">
    <property type="protein sequence ID" value="AOP32937.1"/>
    <property type="molecule type" value="Genomic_DNA"/>
</dbReference>
<accession>A0A1D7UTJ3</accession>
<keyword evidence="2" id="KW-1185">Reference proteome</keyword>
<organism evidence="1 2">
    <name type="scientific">Leptospira tipperaryensis</name>
    <dbReference type="NCBI Taxonomy" id="2564040"/>
    <lineage>
        <taxon>Bacteria</taxon>
        <taxon>Pseudomonadati</taxon>
        <taxon>Spirochaetota</taxon>
        <taxon>Spirochaetia</taxon>
        <taxon>Leptospirales</taxon>
        <taxon>Leptospiraceae</taxon>
        <taxon>Leptospira</taxon>
    </lineage>
</organism>
<dbReference type="Proteomes" id="UP000094197">
    <property type="component" value="Chromosome 1"/>
</dbReference>
<protein>
    <submittedName>
        <fullName evidence="1">Uncharacterized protein</fullName>
    </submittedName>
</protein>
<evidence type="ECO:0000313" key="1">
    <source>
        <dbReference type="EMBL" id="AOP32937.1"/>
    </source>
</evidence>
<dbReference type="KEGG" id="laj:A0128_03075"/>
<sequence>MAGKTRGDFSLSQNSTLSKWNFPIQFCRNSDGSSVKVARPALNLGGGVRWREKLAATFLYHKIQL</sequence>
<proteinExistence type="predicted"/>
<reference evidence="1 2" key="1">
    <citation type="submission" date="2016-04" db="EMBL/GenBank/DDBJ databases">
        <title>Complete genome seqeunce of Leptospira alstonii serovar Room22.</title>
        <authorList>
            <person name="Nally J.E."/>
            <person name="Bayles D.O."/>
            <person name="Hurley D."/>
            <person name="Fanning S."/>
            <person name="McMahon B.J."/>
            <person name="Arent Z."/>
        </authorList>
    </citation>
    <scope>NUCLEOTIDE SEQUENCE [LARGE SCALE GENOMIC DNA]</scope>
    <source>
        <strain evidence="1 2">GWTS #1</strain>
    </source>
</reference>
<gene>
    <name evidence="1" type="ORF">A0128_03075</name>
</gene>
<dbReference type="AlphaFoldDB" id="A0A1D7UTJ3"/>